<dbReference type="InterPro" id="IPR058192">
    <property type="entry name" value="WHD_ROQ1-like"/>
</dbReference>
<evidence type="ECO:0000256" key="1">
    <source>
        <dbReference type="ARBA" id="ARBA00022737"/>
    </source>
</evidence>
<dbReference type="AlphaFoldDB" id="A0A9K3NQB9"/>
<dbReference type="Gramene" id="mRNA:HanXRQr2_Chr04g0140511">
    <property type="protein sequence ID" value="mRNA:HanXRQr2_Chr04g0140511"/>
    <property type="gene ID" value="HanXRQr2_Chr04g0140511"/>
</dbReference>
<proteinExistence type="predicted"/>
<dbReference type="GO" id="GO:0006952">
    <property type="term" value="P:defense response"/>
    <property type="evidence" value="ECO:0007669"/>
    <property type="project" value="InterPro"/>
</dbReference>
<protein>
    <submittedName>
        <fullName evidence="3">Winged helix DNA-binding domain superfamily</fullName>
    </submittedName>
</protein>
<name>A0A9K3NQB9_HELAN</name>
<organism evidence="3 4">
    <name type="scientific">Helianthus annuus</name>
    <name type="common">Common sunflower</name>
    <dbReference type="NCBI Taxonomy" id="4232"/>
    <lineage>
        <taxon>Eukaryota</taxon>
        <taxon>Viridiplantae</taxon>
        <taxon>Streptophyta</taxon>
        <taxon>Embryophyta</taxon>
        <taxon>Tracheophyta</taxon>
        <taxon>Spermatophyta</taxon>
        <taxon>Magnoliopsida</taxon>
        <taxon>eudicotyledons</taxon>
        <taxon>Gunneridae</taxon>
        <taxon>Pentapetalae</taxon>
        <taxon>asterids</taxon>
        <taxon>campanulids</taxon>
        <taxon>Asterales</taxon>
        <taxon>Asteraceae</taxon>
        <taxon>Asteroideae</taxon>
        <taxon>Heliantheae alliance</taxon>
        <taxon>Heliantheae</taxon>
        <taxon>Helianthus</taxon>
    </lineage>
</organism>
<evidence type="ECO:0000313" key="3">
    <source>
        <dbReference type="EMBL" id="KAF5808010.1"/>
    </source>
</evidence>
<dbReference type="EMBL" id="MNCJ02000319">
    <property type="protein sequence ID" value="KAF5808010.1"/>
    <property type="molecule type" value="Genomic_DNA"/>
</dbReference>
<dbReference type="GO" id="GO:0003677">
    <property type="term" value="F:DNA binding"/>
    <property type="evidence" value="ECO:0007669"/>
    <property type="project" value="UniProtKB-KW"/>
</dbReference>
<reference evidence="3" key="1">
    <citation type="journal article" date="2017" name="Nature">
        <title>The sunflower genome provides insights into oil metabolism, flowering and Asterid evolution.</title>
        <authorList>
            <person name="Badouin H."/>
            <person name="Gouzy J."/>
            <person name="Grassa C.J."/>
            <person name="Murat F."/>
            <person name="Staton S.E."/>
            <person name="Cottret L."/>
            <person name="Lelandais-Briere C."/>
            <person name="Owens G.L."/>
            <person name="Carrere S."/>
            <person name="Mayjonade B."/>
            <person name="Legrand L."/>
            <person name="Gill N."/>
            <person name="Kane N.C."/>
            <person name="Bowers J.E."/>
            <person name="Hubner S."/>
            <person name="Bellec A."/>
            <person name="Berard A."/>
            <person name="Berges H."/>
            <person name="Blanchet N."/>
            <person name="Boniface M.C."/>
            <person name="Brunel D."/>
            <person name="Catrice O."/>
            <person name="Chaidir N."/>
            <person name="Claudel C."/>
            <person name="Donnadieu C."/>
            <person name="Faraut T."/>
            <person name="Fievet G."/>
            <person name="Helmstetter N."/>
            <person name="King M."/>
            <person name="Knapp S.J."/>
            <person name="Lai Z."/>
            <person name="Le Paslier M.C."/>
            <person name="Lippi Y."/>
            <person name="Lorenzon L."/>
            <person name="Mandel J.R."/>
            <person name="Marage G."/>
            <person name="Marchand G."/>
            <person name="Marquand E."/>
            <person name="Bret-Mestries E."/>
            <person name="Morien E."/>
            <person name="Nambeesan S."/>
            <person name="Nguyen T."/>
            <person name="Pegot-Espagnet P."/>
            <person name="Pouilly N."/>
            <person name="Raftis F."/>
            <person name="Sallet E."/>
            <person name="Schiex T."/>
            <person name="Thomas J."/>
            <person name="Vandecasteele C."/>
            <person name="Vares D."/>
            <person name="Vear F."/>
            <person name="Vautrin S."/>
            <person name="Crespi M."/>
            <person name="Mangin B."/>
            <person name="Burke J.M."/>
            <person name="Salse J."/>
            <person name="Munos S."/>
            <person name="Vincourt P."/>
            <person name="Rieseberg L.H."/>
            <person name="Langlade N.B."/>
        </authorList>
    </citation>
    <scope>NUCLEOTIDE SEQUENCE</scope>
    <source>
        <tissue evidence="3">Leaves</tissue>
    </source>
</reference>
<dbReference type="SUPFAM" id="SSF46785">
    <property type="entry name" value="Winged helix' DNA-binding domain"/>
    <property type="match status" value="1"/>
</dbReference>
<evidence type="ECO:0000313" key="4">
    <source>
        <dbReference type="Proteomes" id="UP000215914"/>
    </source>
</evidence>
<evidence type="ECO:0000259" key="2">
    <source>
        <dbReference type="Pfam" id="PF23282"/>
    </source>
</evidence>
<dbReference type="Pfam" id="PF23282">
    <property type="entry name" value="WHD_ROQ1"/>
    <property type="match status" value="1"/>
</dbReference>
<dbReference type="PANTHER" id="PTHR11017:SF340">
    <property type="entry name" value="NB-ARC-RELATED"/>
    <property type="match status" value="1"/>
</dbReference>
<dbReference type="PANTHER" id="PTHR11017">
    <property type="entry name" value="LEUCINE-RICH REPEAT-CONTAINING PROTEIN"/>
    <property type="match status" value="1"/>
</dbReference>
<reference evidence="3" key="2">
    <citation type="submission" date="2020-06" db="EMBL/GenBank/DDBJ databases">
        <title>Helianthus annuus Genome sequencing and assembly Release 2.</title>
        <authorList>
            <person name="Gouzy J."/>
            <person name="Langlade N."/>
            <person name="Munos S."/>
        </authorList>
    </citation>
    <scope>NUCLEOTIDE SEQUENCE</scope>
    <source>
        <tissue evidence="3">Leaves</tissue>
    </source>
</reference>
<dbReference type="InterPro" id="IPR044974">
    <property type="entry name" value="Disease_R_plants"/>
</dbReference>
<dbReference type="Proteomes" id="UP000215914">
    <property type="component" value="Unassembled WGS sequence"/>
</dbReference>
<comment type="caution">
    <text evidence="3">The sequence shown here is derived from an EMBL/GenBank/DDBJ whole genome shotgun (WGS) entry which is preliminary data.</text>
</comment>
<sequence>MNIIKTSYDGLESYEKELFLDIACFFRRWDADEVVQILEACGFHPKIGMKVLIQKALITIVDDIIDMHDILEEMGHYIVRGEHPNNPENHSRLWIKKEIKELCFKDERMEYDKTEAIIYDYVSEDDVDTSCLCKLVSKMKKLRLLSVATHGDNENVEGANFLSNELQYINWFNYPASPFPHNFQPMKLAVLELSCSKQKELWKGYKVIRYSFFA</sequence>
<keyword evidence="3" id="KW-0238">DNA-binding</keyword>
<keyword evidence="4" id="KW-1185">Reference proteome</keyword>
<keyword evidence="1" id="KW-0677">Repeat</keyword>
<gene>
    <name evidence="3" type="ORF">HanXRQr2_Chr04g0140511</name>
</gene>
<dbReference type="InterPro" id="IPR036390">
    <property type="entry name" value="WH_DNA-bd_sf"/>
</dbReference>
<accession>A0A9K3NQB9</accession>
<feature type="domain" description="Disease resistance protein Roq1-like winged-helix" evidence="2">
    <location>
        <begin position="14"/>
        <end position="81"/>
    </location>
</feature>